<evidence type="ECO:0000259" key="2">
    <source>
        <dbReference type="PROSITE" id="PS50174"/>
    </source>
</evidence>
<dbReference type="AlphaFoldDB" id="A0A2I0JXB8"/>
<keyword evidence="4" id="KW-1185">Reference proteome</keyword>
<accession>A0A2I0JXB8</accession>
<feature type="region of interest" description="Disordered" evidence="1">
    <location>
        <begin position="23"/>
        <end position="58"/>
    </location>
</feature>
<dbReference type="SMART" id="SM00443">
    <property type="entry name" value="G_patch"/>
    <property type="match status" value="1"/>
</dbReference>
<sequence length="690" mass="75907">MLAKTSSFSDLIEAGKKLDMGIKLGRMEGPAGKGKGEPSRRTTPGAPSTGGRKGKETAVNVVNPGHPTAQPYSVNFTPAPSSTPGYTPPMGHYQPPHPAQPIYYSAPPASLPLTTSQPFVHHYTPAIQTSGFESSSSKHCEYHQGASRHTLDNCWRLRDEIQKKIDDNQLTFNAVKPPNVQSNPLPNHRSSVGPSINMISICALREDEGALDHPPPFVINYVPEEPTVDFARNDTSPAPFVIDIPTSEPYSNNKGKAPATEVEVASEAAPIPPKRATEEAEAFMRVVKASEYKIVEQMAKSSAHFSLLALLLSSKPHREALLRVLTVAQVPKETPLDRIGETVSSIFYNSISFSDDELLFEGWAHSQALHTICKCNNYVIGRVMIDNGSALNVCPVTTLKQMNVDLNCICPSKTAVRAFDGSWREVNGEIDLLIDVGLYSFSVTFQKLKFIIGEKLITVKEEEDYTIYKETTVPYINIGDDENLPFHSFEIISVIRDNGEVGPTCADRMVGKILMCHNYIPSAGLGAHRQGISHPIEVEEYNHRRGLGIRPSCHEILEARRNKHLRYLASHDRQLNRGLLVPPLSYFFPGAPHIVENALDGPSSDSDDAPGMHVRGARCTRRATGVHGRRAGARVGARACRRTRGRVRVPGRARLCASGRVRVRGRARLCERGKCKSRDRPEGVDPYAEE</sequence>
<feature type="domain" description="G-patch" evidence="2">
    <location>
        <begin position="506"/>
        <end position="552"/>
    </location>
</feature>
<evidence type="ECO:0000313" key="4">
    <source>
        <dbReference type="Proteomes" id="UP000233551"/>
    </source>
</evidence>
<dbReference type="GO" id="GO:0003676">
    <property type="term" value="F:nucleic acid binding"/>
    <property type="evidence" value="ECO:0007669"/>
    <property type="project" value="InterPro"/>
</dbReference>
<dbReference type="EMBL" id="PGOL01001097">
    <property type="protein sequence ID" value="PKI60935.1"/>
    <property type="molecule type" value="Genomic_DNA"/>
</dbReference>
<dbReference type="Pfam" id="PF01585">
    <property type="entry name" value="G-patch"/>
    <property type="match status" value="1"/>
</dbReference>
<dbReference type="PANTHER" id="PTHR32108:SF9">
    <property type="entry name" value="REVERSE TRANSCRIPTASE RNASE H-LIKE DOMAIN-CONTAINING PROTEIN"/>
    <property type="match status" value="1"/>
</dbReference>
<evidence type="ECO:0000313" key="3">
    <source>
        <dbReference type="EMBL" id="PKI60935.1"/>
    </source>
</evidence>
<dbReference type="CDD" id="cd00303">
    <property type="entry name" value="retropepsin_like"/>
    <property type="match status" value="1"/>
</dbReference>
<dbReference type="InterPro" id="IPR000467">
    <property type="entry name" value="G_patch_dom"/>
</dbReference>
<dbReference type="Proteomes" id="UP000233551">
    <property type="component" value="Unassembled WGS sequence"/>
</dbReference>
<dbReference type="PROSITE" id="PS50174">
    <property type="entry name" value="G_PATCH"/>
    <property type="match status" value="1"/>
</dbReference>
<dbReference type="PANTHER" id="PTHR32108">
    <property type="entry name" value="DNA-DIRECTED RNA POLYMERASE SUBUNIT ALPHA"/>
    <property type="match status" value="1"/>
</dbReference>
<proteinExistence type="predicted"/>
<organism evidence="3 4">
    <name type="scientific">Punica granatum</name>
    <name type="common">Pomegranate</name>
    <dbReference type="NCBI Taxonomy" id="22663"/>
    <lineage>
        <taxon>Eukaryota</taxon>
        <taxon>Viridiplantae</taxon>
        <taxon>Streptophyta</taxon>
        <taxon>Embryophyta</taxon>
        <taxon>Tracheophyta</taxon>
        <taxon>Spermatophyta</taxon>
        <taxon>Magnoliopsida</taxon>
        <taxon>eudicotyledons</taxon>
        <taxon>Gunneridae</taxon>
        <taxon>Pentapetalae</taxon>
        <taxon>rosids</taxon>
        <taxon>malvids</taxon>
        <taxon>Myrtales</taxon>
        <taxon>Lythraceae</taxon>
        <taxon>Punica</taxon>
    </lineage>
</organism>
<comment type="caution">
    <text evidence="3">The sequence shown here is derived from an EMBL/GenBank/DDBJ whole genome shotgun (WGS) entry which is preliminary data.</text>
</comment>
<reference evidence="3 4" key="1">
    <citation type="submission" date="2017-11" db="EMBL/GenBank/DDBJ databases">
        <title>De-novo sequencing of pomegranate (Punica granatum L.) genome.</title>
        <authorList>
            <person name="Akparov Z."/>
            <person name="Amiraslanov A."/>
            <person name="Hajiyeva S."/>
            <person name="Abbasov M."/>
            <person name="Kaur K."/>
            <person name="Hamwieh A."/>
            <person name="Solovyev V."/>
            <person name="Salamov A."/>
            <person name="Braich B."/>
            <person name="Kosarev P."/>
            <person name="Mahmoud A."/>
            <person name="Hajiyev E."/>
            <person name="Babayeva S."/>
            <person name="Izzatullayeva V."/>
            <person name="Mammadov A."/>
            <person name="Mammadov A."/>
            <person name="Sharifova S."/>
            <person name="Ojaghi J."/>
            <person name="Eynullazada K."/>
            <person name="Bayramov B."/>
            <person name="Abdulazimova A."/>
            <person name="Shahmuradov I."/>
        </authorList>
    </citation>
    <scope>NUCLEOTIDE SEQUENCE [LARGE SCALE GENOMIC DNA]</scope>
    <source>
        <strain evidence="4">cv. AG2017</strain>
        <tissue evidence="3">Leaf</tissue>
    </source>
</reference>
<protein>
    <recommendedName>
        <fullName evidence="2">G-patch domain-containing protein</fullName>
    </recommendedName>
</protein>
<gene>
    <name evidence="3" type="ORF">CRG98_018681</name>
</gene>
<dbReference type="STRING" id="22663.A0A2I0JXB8"/>
<evidence type="ECO:0000256" key="1">
    <source>
        <dbReference type="SAM" id="MobiDB-lite"/>
    </source>
</evidence>
<name>A0A2I0JXB8_PUNGR</name>